<sequence length="373" mass="42706">MKQIKYWILALLYCSGFAACNQDLEIPLPQFQTGGSEEIALDTIEFSVYVYADRPSVERLGGKESFTVKLEELFRKSTTYWNESSHKKLKYYFRYKPMYLEVYDGSSQDATLKNKIYNGPFDFNLYDVTVFFDLVQDNGETGNGGAAHSGGSNNRSVVTVFAGPNEEKNIFTDNTYRTLVHELGHYRGVTDMYQYIISSNDNPVNKIAYEPSKCIMWDAAQAEWSDYAAKIINYTAKSKQIGKDYEDFFASMYPKNIEITVLVDGKPKRGVPVYFYGSRAGGSTHGRDVWPEAFKNFQTDKDGRILITDVKGLYVPDRKLYPDLPASLPYGRWFSFIVEAVHGTTKKYEWLPEYIVQMPFFEGSDTYRATIAF</sequence>
<dbReference type="EMBL" id="JAIWYE010000028">
    <property type="protein sequence ID" value="MCA4705161.1"/>
    <property type="molecule type" value="Genomic_DNA"/>
</dbReference>
<dbReference type="PROSITE" id="PS51257">
    <property type="entry name" value="PROKAR_LIPOPROTEIN"/>
    <property type="match status" value="1"/>
</dbReference>
<dbReference type="Proteomes" id="UP001198461">
    <property type="component" value="Unassembled WGS sequence"/>
</dbReference>
<organism evidence="2 3">
    <name type="scientific">Bacteroides xylanisolvens</name>
    <dbReference type="NCBI Taxonomy" id="371601"/>
    <lineage>
        <taxon>Bacteria</taxon>
        <taxon>Pseudomonadati</taxon>
        <taxon>Bacteroidota</taxon>
        <taxon>Bacteroidia</taxon>
        <taxon>Bacteroidales</taxon>
        <taxon>Bacteroidaceae</taxon>
        <taxon>Bacteroides</taxon>
    </lineage>
</organism>
<evidence type="ECO:0000256" key="1">
    <source>
        <dbReference type="SAM" id="SignalP"/>
    </source>
</evidence>
<name>A0AAW4T221_9BACE</name>
<feature type="chain" id="PRO_5043363663" description="Zinc-dependent metalloproteinase lipoprotein" evidence="1">
    <location>
        <begin position="19"/>
        <end position="373"/>
    </location>
</feature>
<keyword evidence="1" id="KW-0732">Signal</keyword>
<accession>A0AAW4T221</accession>
<dbReference type="RefSeq" id="WP_225450927.1">
    <property type="nucleotide sequence ID" value="NZ_JAIWXB010000026.1"/>
</dbReference>
<reference evidence="2" key="1">
    <citation type="submission" date="2023-08" db="EMBL/GenBank/DDBJ databases">
        <title>Mucin Metabolism Genes Underlie the Key Renovations of Bacteroides xylanisolvens Genomes in Captive Great Apes.</title>
        <authorList>
            <person name="Nishida A.H."/>
        </authorList>
    </citation>
    <scope>NUCLEOTIDE SEQUENCE</scope>
    <source>
        <strain evidence="2">P13.H9</strain>
    </source>
</reference>
<proteinExistence type="predicted"/>
<dbReference type="AlphaFoldDB" id="A0AAW4T221"/>
<evidence type="ECO:0008006" key="4">
    <source>
        <dbReference type="Google" id="ProtNLM"/>
    </source>
</evidence>
<gene>
    <name evidence="2" type="ORF">LD004_16270</name>
</gene>
<comment type="caution">
    <text evidence="2">The sequence shown here is derived from an EMBL/GenBank/DDBJ whole genome shotgun (WGS) entry which is preliminary data.</text>
</comment>
<feature type="signal peptide" evidence="1">
    <location>
        <begin position="1"/>
        <end position="18"/>
    </location>
</feature>
<protein>
    <recommendedName>
        <fullName evidence="4">Zinc-dependent metalloproteinase lipoprotein</fullName>
    </recommendedName>
</protein>
<evidence type="ECO:0000313" key="2">
    <source>
        <dbReference type="EMBL" id="MCA4705161.1"/>
    </source>
</evidence>
<evidence type="ECO:0000313" key="3">
    <source>
        <dbReference type="Proteomes" id="UP001198461"/>
    </source>
</evidence>